<evidence type="ECO:0000259" key="11">
    <source>
        <dbReference type="Pfam" id="PF24894"/>
    </source>
</evidence>
<evidence type="ECO:0000256" key="6">
    <source>
        <dbReference type="ARBA" id="ARBA00022840"/>
    </source>
</evidence>
<feature type="domain" description="Nucleotidyl transferase" evidence="10">
    <location>
        <begin position="8"/>
        <end position="259"/>
    </location>
</feature>
<comment type="caution">
    <text evidence="12">The sequence shown here is derived from an EMBL/GenBank/DDBJ whole genome shotgun (WGS) entry which is preliminary data.</text>
</comment>
<dbReference type="InterPro" id="IPR056818">
    <property type="entry name" value="GlmU/GlgC-like_hexapep"/>
</dbReference>
<dbReference type="Pfam" id="PF00483">
    <property type="entry name" value="NTP_transferase"/>
    <property type="match status" value="1"/>
</dbReference>
<dbReference type="InterPro" id="IPR005835">
    <property type="entry name" value="NTP_transferase_dom"/>
</dbReference>
<keyword evidence="13" id="KW-1185">Reference proteome</keyword>
<feature type="binding site" evidence="9">
    <location>
        <position position="100"/>
    </location>
    <ligand>
        <name>alpha-D-glucose 1-phosphate</name>
        <dbReference type="ChEBI" id="CHEBI:58601"/>
    </ligand>
</feature>
<evidence type="ECO:0000256" key="9">
    <source>
        <dbReference type="HAMAP-Rule" id="MF_00624"/>
    </source>
</evidence>
<comment type="similarity">
    <text evidence="1 9">Belongs to the bacterial/plant glucose-1-phosphate adenylyltransferase family.</text>
</comment>
<comment type="function">
    <text evidence="9">Involved in the biosynthesis of ADP-glucose, a building block required for the elongation reactions to produce glycogen. Catalyzes the reaction between ATP and alpha-D-glucose 1-phosphate (G1P) to produce pyrophosphate and ADP-Glc.</text>
</comment>
<accession>A0ABU7ULA5</accession>
<proteinExistence type="inferred from homology"/>
<dbReference type="PANTHER" id="PTHR43523">
    <property type="entry name" value="GLUCOSE-1-PHOSPHATE ADENYLYLTRANSFERASE-RELATED"/>
    <property type="match status" value="1"/>
</dbReference>
<dbReference type="PROSITE" id="PS00810">
    <property type="entry name" value="ADP_GLC_PYROPHOSPH_3"/>
    <property type="match status" value="1"/>
</dbReference>
<evidence type="ECO:0000313" key="13">
    <source>
        <dbReference type="Proteomes" id="UP001498469"/>
    </source>
</evidence>
<feature type="site" description="Could play a key role in the communication between the regulatory and the substrate sites" evidence="9">
    <location>
        <position position="60"/>
    </location>
</feature>
<keyword evidence="2 9" id="KW-0321">Glycogen metabolism</keyword>
<dbReference type="GO" id="GO:0008878">
    <property type="term" value="F:glucose-1-phosphate adenylyltransferase activity"/>
    <property type="evidence" value="ECO:0007669"/>
    <property type="project" value="UniProtKB-EC"/>
</dbReference>
<dbReference type="CDD" id="cd02508">
    <property type="entry name" value="ADP_Glucose_PP"/>
    <property type="match status" value="1"/>
</dbReference>
<protein>
    <recommendedName>
        <fullName evidence="9">Glucose-1-phosphate adenylyltransferase</fullName>
        <ecNumber evidence="9">2.7.7.27</ecNumber>
    </recommendedName>
    <alternativeName>
        <fullName evidence="9">ADP-glucose pyrophosphorylase</fullName>
        <shortName evidence="9">ADPGlc PPase</shortName>
    </alternativeName>
    <alternativeName>
        <fullName evidence="9">ADP-glucose synthase</fullName>
    </alternativeName>
</protein>
<evidence type="ECO:0000256" key="1">
    <source>
        <dbReference type="ARBA" id="ARBA00010443"/>
    </source>
</evidence>
<evidence type="ECO:0000256" key="7">
    <source>
        <dbReference type="ARBA" id="ARBA00023056"/>
    </source>
</evidence>
<name>A0ABU7ULA5_9CLOT</name>
<dbReference type="CDD" id="cd04651">
    <property type="entry name" value="LbH_G1P_AT_C"/>
    <property type="match status" value="1"/>
</dbReference>
<dbReference type="InterPro" id="IPR023049">
    <property type="entry name" value="GlgC_bac"/>
</dbReference>
<keyword evidence="6 9" id="KW-0067">ATP-binding</keyword>
<dbReference type="InterPro" id="IPR011831">
    <property type="entry name" value="ADP-Glc_PPase"/>
</dbReference>
<evidence type="ECO:0000313" key="12">
    <source>
        <dbReference type="EMBL" id="MEF2112036.1"/>
    </source>
</evidence>
<dbReference type="NCBIfam" id="TIGR02091">
    <property type="entry name" value="glgC"/>
    <property type="match status" value="1"/>
</dbReference>
<dbReference type="EMBL" id="JAZHFS010000005">
    <property type="protein sequence ID" value="MEF2112036.1"/>
    <property type="molecule type" value="Genomic_DNA"/>
</dbReference>
<feature type="site" description="Could play a key role in the communication between the regulatory and the substrate sites" evidence="9">
    <location>
        <position position="99"/>
    </location>
</feature>
<keyword evidence="7 9" id="KW-0320">Glycogen biosynthesis</keyword>
<feature type="binding site" evidence="9">
    <location>
        <begin position="180"/>
        <end position="181"/>
    </location>
    <ligand>
        <name>alpha-D-glucose 1-phosphate</name>
        <dbReference type="ChEBI" id="CHEBI:58601"/>
    </ligand>
</feature>
<comment type="subunit">
    <text evidence="9">Homotetramer.</text>
</comment>
<keyword evidence="8 9" id="KW-0119">Carbohydrate metabolism</keyword>
<comment type="pathway">
    <text evidence="9">Glycan biosynthesis; glycogen biosynthesis.</text>
</comment>
<evidence type="ECO:0000256" key="8">
    <source>
        <dbReference type="ARBA" id="ARBA00023277"/>
    </source>
</evidence>
<feature type="domain" description="Glucose-1-phosphate adenylyltransferase/Bifunctional protein GlmU-like C-terminal hexapeptide" evidence="11">
    <location>
        <begin position="292"/>
        <end position="361"/>
    </location>
</feature>
<organism evidence="12 13">
    <name type="scientific">Clostridium frigoriphilum</name>
    <dbReference type="NCBI Taxonomy" id="443253"/>
    <lineage>
        <taxon>Bacteria</taxon>
        <taxon>Bacillati</taxon>
        <taxon>Bacillota</taxon>
        <taxon>Clostridia</taxon>
        <taxon>Eubacteriales</taxon>
        <taxon>Clostridiaceae</taxon>
        <taxon>Clostridium</taxon>
    </lineage>
</organism>
<keyword evidence="3 9" id="KW-0808">Transferase</keyword>
<dbReference type="NCBIfam" id="NF003670">
    <property type="entry name" value="PRK05293.1"/>
    <property type="match status" value="1"/>
</dbReference>
<dbReference type="Proteomes" id="UP001498469">
    <property type="component" value="Unassembled WGS sequence"/>
</dbReference>
<dbReference type="InterPro" id="IPR005836">
    <property type="entry name" value="ADP_Glu_pyroP_CS"/>
</dbReference>
<dbReference type="RefSeq" id="WP_216247082.1">
    <property type="nucleotide sequence ID" value="NZ_JAZHFS010000005.1"/>
</dbReference>
<evidence type="ECO:0000259" key="10">
    <source>
        <dbReference type="Pfam" id="PF00483"/>
    </source>
</evidence>
<feature type="binding site" evidence="9">
    <location>
        <position position="191"/>
    </location>
    <ligand>
        <name>alpha-D-glucose 1-phosphate</name>
        <dbReference type="ChEBI" id="CHEBI:58601"/>
    </ligand>
</feature>
<dbReference type="PROSITE" id="PS00809">
    <property type="entry name" value="ADP_GLC_PYROPHOSPH_2"/>
    <property type="match status" value="1"/>
</dbReference>
<evidence type="ECO:0000256" key="4">
    <source>
        <dbReference type="ARBA" id="ARBA00022695"/>
    </source>
</evidence>
<evidence type="ECO:0000256" key="5">
    <source>
        <dbReference type="ARBA" id="ARBA00022741"/>
    </source>
</evidence>
<evidence type="ECO:0000256" key="2">
    <source>
        <dbReference type="ARBA" id="ARBA00022600"/>
    </source>
</evidence>
<comment type="catalytic activity">
    <reaction evidence="9">
        <text>alpha-D-glucose 1-phosphate + ATP + H(+) = ADP-alpha-D-glucose + diphosphate</text>
        <dbReference type="Rhea" id="RHEA:12120"/>
        <dbReference type="ChEBI" id="CHEBI:15378"/>
        <dbReference type="ChEBI" id="CHEBI:30616"/>
        <dbReference type="ChEBI" id="CHEBI:33019"/>
        <dbReference type="ChEBI" id="CHEBI:57498"/>
        <dbReference type="ChEBI" id="CHEBI:58601"/>
        <dbReference type="EC" id="2.7.7.27"/>
    </reaction>
</comment>
<gene>
    <name evidence="9" type="primary">glgC</name>
    <name evidence="12" type="ORF">SJI18_06890</name>
</gene>
<keyword evidence="5 9" id="KW-0547">Nucleotide-binding</keyword>
<dbReference type="PANTHER" id="PTHR43523:SF2">
    <property type="entry name" value="GLUCOSE-1-PHOSPHATE ADENYLYLTRANSFERASE"/>
    <property type="match status" value="1"/>
</dbReference>
<dbReference type="EC" id="2.7.7.27" evidence="9"/>
<reference evidence="12 13" key="1">
    <citation type="submission" date="2023-11" db="EMBL/GenBank/DDBJ databases">
        <title>Draft genome sequence of a psychrophilic Clostridium strain from permafrost water brine.</title>
        <authorList>
            <person name="Shcherbakova V.A."/>
            <person name="Trubitsyn V.E."/>
            <person name="Zakharyuk A.G."/>
        </authorList>
    </citation>
    <scope>NUCLEOTIDE SEQUENCE [LARGE SCALE GENOMIC DNA]</scope>
    <source>
        <strain evidence="12 13">14F</strain>
    </source>
</reference>
<dbReference type="Pfam" id="PF24894">
    <property type="entry name" value="Hexapep_GlmU"/>
    <property type="match status" value="1"/>
</dbReference>
<dbReference type="PROSITE" id="PS00808">
    <property type="entry name" value="ADP_GLC_PYROPHOSPH_1"/>
    <property type="match status" value="1"/>
</dbReference>
<feature type="binding site" evidence="9">
    <location>
        <position position="165"/>
    </location>
    <ligand>
        <name>alpha-D-glucose 1-phosphate</name>
        <dbReference type="ChEBI" id="CHEBI:58601"/>
    </ligand>
</feature>
<dbReference type="HAMAP" id="MF_00624">
    <property type="entry name" value="GlgC"/>
    <property type="match status" value="1"/>
</dbReference>
<keyword evidence="4 9" id="KW-0548">Nucleotidyltransferase</keyword>
<evidence type="ECO:0000256" key="3">
    <source>
        <dbReference type="ARBA" id="ARBA00022679"/>
    </source>
</evidence>
<sequence>MMKKEMIAMILAGGQGSRLKQLTKMIAKPAVPFGGKYRIIDFSLSNCSNSGIDTVGVLTQYQPLALNAHIGIGAPWDLDRRNGGVSLLPPYQSEDGGNWYNGTADAIFQNINYIDDFEPEYVIVLSGDHIYKMNYEKMLDYHKEKGSDVTIAVIEVPDDECSRFGIMNTREDYRIFEFEEKPKKPKNNLASMGVYIFNWQVLKKLLKEDNLDKQSSNDFGKNIIPKMLQNNQKLYAFPFKGYWRDVGTIDSFWSANMDLISDNNELDIHDDKWRIYTVNPMLPPQYIGPDASINNVLLNEGCTVYGEINNCVLFQGVHVGKNTKITNSVILPNTKIGNNVVIDKAIIGSNVTIRRDSYIGNGNDIIVIEEGAEIKANSKILTKL</sequence>